<organism evidence="2 3">
    <name type="scientific">Acinonyx jubatus</name>
    <name type="common">Cheetah</name>
    <dbReference type="NCBI Taxonomy" id="32536"/>
    <lineage>
        <taxon>Eukaryota</taxon>
        <taxon>Metazoa</taxon>
        <taxon>Chordata</taxon>
        <taxon>Craniata</taxon>
        <taxon>Vertebrata</taxon>
        <taxon>Euteleostomi</taxon>
        <taxon>Mammalia</taxon>
        <taxon>Eutheria</taxon>
        <taxon>Laurasiatheria</taxon>
        <taxon>Carnivora</taxon>
        <taxon>Feliformia</taxon>
        <taxon>Felidae</taxon>
        <taxon>Felinae</taxon>
        <taxon>Acinonyx</taxon>
    </lineage>
</organism>
<feature type="compositionally biased region" description="Basic and acidic residues" evidence="1">
    <location>
        <begin position="154"/>
        <end position="175"/>
    </location>
</feature>
<feature type="compositionally biased region" description="Low complexity" evidence="1">
    <location>
        <begin position="40"/>
        <end position="80"/>
    </location>
</feature>
<accession>A0ABM3NYZ0</accession>
<evidence type="ECO:0000256" key="1">
    <source>
        <dbReference type="SAM" id="MobiDB-lite"/>
    </source>
</evidence>
<name>A0ABM3NYZ0_ACIJB</name>
<feature type="region of interest" description="Disordered" evidence="1">
    <location>
        <begin position="40"/>
        <end position="175"/>
    </location>
</feature>
<dbReference type="Proteomes" id="UP001652583">
    <property type="component" value="Chromosome F2"/>
</dbReference>
<proteinExistence type="predicted"/>
<reference evidence="3" key="1">
    <citation type="submission" date="2025-08" db="UniProtKB">
        <authorList>
            <consortium name="RefSeq"/>
        </authorList>
    </citation>
    <scope>IDENTIFICATION</scope>
    <source>
        <tissue evidence="3">Blood</tissue>
    </source>
</reference>
<protein>
    <submittedName>
        <fullName evidence="3">Uncharacterized protein LOC128312907 isoform X2</fullName>
    </submittedName>
</protein>
<dbReference type="GeneID" id="128312907"/>
<keyword evidence="2" id="KW-1185">Reference proteome</keyword>
<evidence type="ECO:0000313" key="2">
    <source>
        <dbReference type="Proteomes" id="UP001652583"/>
    </source>
</evidence>
<gene>
    <name evidence="3" type="primary">LOC128312907</name>
</gene>
<dbReference type="RefSeq" id="XP_053064640.1">
    <property type="nucleotide sequence ID" value="XM_053208665.1"/>
</dbReference>
<sequence length="175" mass="18181">MVGSALQMASRLMVARGAGARAAGRLWVCPPLRRLPGLLGRARAPGPAPRARAGAAGPSQPPGTRSRGSPSPARPTPAAAFWSRSGLSRGPGSTWAAATRRGGASSPDLALLGAPASRARRSELLPPRTSRTTSAADTEAGKLLEDVLQQNMGLKEKDMGSGKQNQEKRKIINYI</sequence>
<evidence type="ECO:0000313" key="3">
    <source>
        <dbReference type="RefSeq" id="XP_053064640.1"/>
    </source>
</evidence>